<proteinExistence type="predicted"/>
<reference evidence="1 3" key="1">
    <citation type="submission" date="2018-03" db="EMBL/GenBank/DDBJ databases">
        <title>Comparative analysis of microorganisms from saline springs in Andes Mountain Range, Colombia.</title>
        <authorList>
            <person name="Rubin E."/>
        </authorList>
    </citation>
    <scope>NUCLEOTIDE SEQUENCE [LARGE SCALE GENOMIC DNA]</scope>
    <source>
        <strain evidence="1 3">USBA 854</strain>
    </source>
</reference>
<accession>A0A2T0VDK5</accession>
<sequence>MDRKQGKKGTTGKLIGLGILLLVALTLQNCGVI</sequence>
<evidence type="ECO:0000313" key="4">
    <source>
        <dbReference type="Proteomes" id="UP000295212"/>
    </source>
</evidence>
<gene>
    <name evidence="1" type="ORF">BCL64_11722</name>
    <name evidence="2" type="ORF">DFP85_105148</name>
</gene>
<evidence type="ECO:0000313" key="2">
    <source>
        <dbReference type="EMBL" id="TDR55974.1"/>
    </source>
</evidence>
<dbReference type="EMBL" id="PVTM01000017">
    <property type="protein sequence ID" value="PRY68256.1"/>
    <property type="molecule type" value="Genomic_DNA"/>
</dbReference>
<dbReference type="Proteomes" id="UP000295212">
    <property type="component" value="Unassembled WGS sequence"/>
</dbReference>
<evidence type="ECO:0000313" key="3">
    <source>
        <dbReference type="Proteomes" id="UP000239896"/>
    </source>
</evidence>
<keyword evidence="3" id="KW-1185">Reference proteome</keyword>
<dbReference type="Proteomes" id="UP000239896">
    <property type="component" value="Unassembled WGS sequence"/>
</dbReference>
<dbReference type="EMBL" id="SNZJ01000005">
    <property type="protein sequence ID" value="TDR55974.1"/>
    <property type="molecule type" value="Genomic_DNA"/>
</dbReference>
<organism evidence="1 3">
    <name type="scientific">Halomonas ventosae</name>
    <dbReference type="NCBI Taxonomy" id="229007"/>
    <lineage>
        <taxon>Bacteria</taxon>
        <taxon>Pseudomonadati</taxon>
        <taxon>Pseudomonadota</taxon>
        <taxon>Gammaproteobacteria</taxon>
        <taxon>Oceanospirillales</taxon>
        <taxon>Halomonadaceae</taxon>
        <taxon>Halomonas</taxon>
    </lineage>
</organism>
<reference evidence="2 4" key="2">
    <citation type="submission" date="2019-03" db="EMBL/GenBank/DDBJ databases">
        <title>Genomic Encyclopedia of Type Strains, Phase III (KMG-III): the genomes of soil and plant-associated and newly described type strains.</title>
        <authorList>
            <person name="Whitman W."/>
        </authorList>
    </citation>
    <scope>NUCLEOTIDE SEQUENCE [LARGE SCALE GENOMIC DNA]</scope>
    <source>
        <strain evidence="2 4">CECT 5797</strain>
    </source>
</reference>
<dbReference type="AlphaFoldDB" id="A0A2T0VDK5"/>
<name>A0A2T0VDK5_9GAMM</name>
<evidence type="ECO:0000313" key="1">
    <source>
        <dbReference type="EMBL" id="PRY68256.1"/>
    </source>
</evidence>
<comment type="caution">
    <text evidence="1">The sequence shown here is derived from an EMBL/GenBank/DDBJ whole genome shotgun (WGS) entry which is preliminary data.</text>
</comment>
<protein>
    <submittedName>
        <fullName evidence="1">Uncharacterized protein</fullName>
    </submittedName>
</protein>